<dbReference type="Proteomes" id="UP000320672">
    <property type="component" value="Chromosome"/>
</dbReference>
<gene>
    <name evidence="1" type="ORF">FF011L_32640</name>
</gene>
<dbReference type="InterPro" id="IPR007263">
    <property type="entry name" value="DCC1-like"/>
</dbReference>
<accession>A0A517MHY5</accession>
<protein>
    <recommendedName>
        <fullName evidence="3">Thiol-disulfide oxidoreductase</fullName>
    </recommendedName>
</protein>
<dbReference type="GO" id="GO:0015035">
    <property type="term" value="F:protein-disulfide reductase activity"/>
    <property type="evidence" value="ECO:0007669"/>
    <property type="project" value="InterPro"/>
</dbReference>
<dbReference type="AlphaFoldDB" id="A0A517MHY5"/>
<sequence length="145" mass="16676">MSQGDNNEWHVEVFYDGACPLCLREIKLLRWMDRKHRIRFTDIAAQDFNPDDFNKTMTEFMDEIQGRLPSGEWIVGVEVFRRLYAAVGLGPIAWLTRLPVISHGLEFGYHHFAKHRLKLTGRCDSDSCQTPSAIAESVSPLTPRK</sequence>
<dbReference type="PANTHER" id="PTHR34290:SF2">
    <property type="entry name" value="OS04G0668800 PROTEIN"/>
    <property type="match status" value="1"/>
</dbReference>
<evidence type="ECO:0000313" key="1">
    <source>
        <dbReference type="EMBL" id="QDS94485.1"/>
    </source>
</evidence>
<dbReference type="PANTHER" id="PTHR34290">
    <property type="entry name" value="SI:CH73-390P7.2"/>
    <property type="match status" value="1"/>
</dbReference>
<evidence type="ECO:0000313" key="2">
    <source>
        <dbReference type="Proteomes" id="UP000320672"/>
    </source>
</evidence>
<dbReference type="EMBL" id="CP036262">
    <property type="protein sequence ID" value="QDS94485.1"/>
    <property type="molecule type" value="Genomic_DNA"/>
</dbReference>
<dbReference type="KEGG" id="rml:FF011L_32640"/>
<dbReference type="InterPro" id="IPR044691">
    <property type="entry name" value="DCC1_Trx"/>
</dbReference>
<proteinExistence type="predicted"/>
<name>A0A517MHY5_9BACT</name>
<dbReference type="RefSeq" id="WP_145352512.1">
    <property type="nucleotide sequence ID" value="NZ_CP036262.1"/>
</dbReference>
<keyword evidence="2" id="KW-1185">Reference proteome</keyword>
<reference evidence="1 2" key="1">
    <citation type="submission" date="2019-02" db="EMBL/GenBank/DDBJ databases">
        <title>Deep-cultivation of Planctomycetes and their phenomic and genomic characterization uncovers novel biology.</title>
        <authorList>
            <person name="Wiegand S."/>
            <person name="Jogler M."/>
            <person name="Boedeker C."/>
            <person name="Pinto D."/>
            <person name="Vollmers J."/>
            <person name="Rivas-Marin E."/>
            <person name="Kohn T."/>
            <person name="Peeters S.H."/>
            <person name="Heuer A."/>
            <person name="Rast P."/>
            <person name="Oberbeckmann S."/>
            <person name="Bunk B."/>
            <person name="Jeske O."/>
            <person name="Meyerdierks A."/>
            <person name="Storesund J.E."/>
            <person name="Kallscheuer N."/>
            <person name="Luecker S."/>
            <person name="Lage O.M."/>
            <person name="Pohl T."/>
            <person name="Merkel B.J."/>
            <person name="Hornburger P."/>
            <person name="Mueller R.-W."/>
            <person name="Bruemmer F."/>
            <person name="Labrenz M."/>
            <person name="Spormann A.M."/>
            <person name="Op den Camp H."/>
            <person name="Overmann J."/>
            <person name="Amann R."/>
            <person name="Jetten M.S.M."/>
            <person name="Mascher T."/>
            <person name="Medema M.H."/>
            <person name="Devos D.P."/>
            <person name="Kaster A.-K."/>
            <person name="Ovreas L."/>
            <person name="Rohde M."/>
            <person name="Galperin M.Y."/>
            <person name="Jogler C."/>
        </authorList>
    </citation>
    <scope>NUCLEOTIDE SEQUENCE [LARGE SCALE GENOMIC DNA]</scope>
    <source>
        <strain evidence="1 2">FF011L</strain>
    </source>
</reference>
<dbReference type="OrthoDB" id="1260738at2"/>
<evidence type="ECO:0008006" key="3">
    <source>
        <dbReference type="Google" id="ProtNLM"/>
    </source>
</evidence>
<organism evidence="1 2">
    <name type="scientific">Roseimaritima multifibrata</name>
    <dbReference type="NCBI Taxonomy" id="1930274"/>
    <lineage>
        <taxon>Bacteria</taxon>
        <taxon>Pseudomonadati</taxon>
        <taxon>Planctomycetota</taxon>
        <taxon>Planctomycetia</taxon>
        <taxon>Pirellulales</taxon>
        <taxon>Pirellulaceae</taxon>
        <taxon>Roseimaritima</taxon>
    </lineage>
</organism>
<dbReference type="Pfam" id="PF04134">
    <property type="entry name" value="DCC1-like"/>
    <property type="match status" value="1"/>
</dbReference>